<dbReference type="Gene3D" id="2.40.128.20">
    <property type="match status" value="1"/>
</dbReference>
<keyword evidence="1" id="KW-0812">Transmembrane</keyword>
<dbReference type="AlphaFoldDB" id="A0A0C9R4M4"/>
<keyword evidence="1" id="KW-1133">Transmembrane helix</keyword>
<feature type="transmembrane region" description="Helical" evidence="1">
    <location>
        <begin position="6"/>
        <end position="25"/>
    </location>
</feature>
<accession>A0A0C9R4M4</accession>
<dbReference type="EMBL" id="GBZX01000800">
    <property type="protein sequence ID" value="JAG91940.1"/>
    <property type="molecule type" value="mRNA"/>
</dbReference>
<keyword evidence="1" id="KW-0472">Membrane</keyword>
<reference evidence="2" key="1">
    <citation type="journal article" date="2015" name="PLoS ONE">
        <title>An Insight into the Sialome of the Lone Star Tick, Amblyomma americanum, with a Glimpse on Its Time Dependent Gene Expression.</title>
        <authorList>
            <person name="Karim S."/>
            <person name="Ribeiro J.M."/>
        </authorList>
    </citation>
    <scope>NUCLEOTIDE SEQUENCE</scope>
    <source>
        <tissue evidence="2">Salivary gland</tissue>
    </source>
</reference>
<evidence type="ECO:0000313" key="2">
    <source>
        <dbReference type="EMBL" id="JAG91940.1"/>
    </source>
</evidence>
<name>A0A0C9R4M4_AMBAM</name>
<organism evidence="2">
    <name type="scientific">Amblyomma americanum</name>
    <name type="common">Lone star tick</name>
    <dbReference type="NCBI Taxonomy" id="6943"/>
    <lineage>
        <taxon>Eukaryota</taxon>
        <taxon>Metazoa</taxon>
        <taxon>Ecdysozoa</taxon>
        <taxon>Arthropoda</taxon>
        <taxon>Chelicerata</taxon>
        <taxon>Arachnida</taxon>
        <taxon>Acari</taxon>
        <taxon>Parasitiformes</taxon>
        <taxon>Ixodida</taxon>
        <taxon>Ixodoidea</taxon>
        <taxon>Ixodidae</taxon>
        <taxon>Amblyomminae</taxon>
        <taxon>Amblyomma</taxon>
    </lineage>
</organism>
<sequence>MGQNVISALSFVPRVLLFINVALALTKCRAYAEMRIDDDYNYVDHQNIYKAFKDLESDFYWLYGFNYESKHTENKSCVYFTIDSISEKGMNYSSNFKIHGKSGQIHYTGKFLSTEFLKLN</sequence>
<proteinExistence type="evidence at transcript level"/>
<protein>
    <submittedName>
        <fullName evidence="2">Putative lipocalin-2 3</fullName>
    </submittedName>
</protein>
<feature type="non-terminal residue" evidence="2">
    <location>
        <position position="120"/>
    </location>
</feature>
<evidence type="ECO:0000256" key="1">
    <source>
        <dbReference type="SAM" id="Phobius"/>
    </source>
</evidence>
<dbReference type="InterPro" id="IPR012674">
    <property type="entry name" value="Calycin"/>
</dbReference>